<feature type="binding site" evidence="4">
    <location>
        <position position="281"/>
    </location>
    <ligand>
        <name>pyridoxal 5'-phosphate</name>
        <dbReference type="ChEBI" id="CHEBI:597326"/>
    </ligand>
</feature>
<comment type="catalytic activity">
    <reaction evidence="5">
        <text>3-hydroxy-L-kynurenine + H2O = 3-hydroxyanthranilate + L-alanine + H(+)</text>
        <dbReference type="Rhea" id="RHEA:25143"/>
        <dbReference type="ChEBI" id="CHEBI:15377"/>
        <dbReference type="ChEBI" id="CHEBI:15378"/>
        <dbReference type="ChEBI" id="CHEBI:36559"/>
        <dbReference type="ChEBI" id="CHEBI:57972"/>
        <dbReference type="ChEBI" id="CHEBI:58125"/>
        <dbReference type="EC" id="3.7.1.3"/>
    </reaction>
</comment>
<comment type="subunit">
    <text evidence="4 5">Homodimer.</text>
</comment>
<feature type="binding site" evidence="4">
    <location>
        <position position="259"/>
    </location>
    <ligand>
        <name>pyridoxal 5'-phosphate</name>
        <dbReference type="ChEBI" id="CHEBI:597326"/>
    </ligand>
</feature>
<feature type="binding site" evidence="4">
    <location>
        <position position="311"/>
    </location>
    <ligand>
        <name>pyridoxal 5'-phosphate</name>
        <dbReference type="ChEBI" id="CHEBI:597326"/>
    </ligand>
</feature>
<organism evidence="6 7">
    <name type="scientific">Saccoglossus kowalevskii</name>
    <name type="common">Acorn worm</name>
    <dbReference type="NCBI Taxonomy" id="10224"/>
    <lineage>
        <taxon>Eukaryota</taxon>
        <taxon>Metazoa</taxon>
        <taxon>Hemichordata</taxon>
        <taxon>Enteropneusta</taxon>
        <taxon>Harrimaniidae</taxon>
        <taxon>Saccoglossus</taxon>
    </lineage>
</organism>
<keyword evidence="4 5" id="KW-0963">Cytoplasm</keyword>
<dbReference type="GeneID" id="100374505"/>
<comment type="cofactor">
    <cofactor evidence="4 5">
        <name>pyridoxal 5'-phosphate</name>
        <dbReference type="ChEBI" id="CHEBI:597326"/>
    </cofactor>
</comment>
<comment type="function">
    <text evidence="4 5">Catalyzes the cleavage of L-kynurenine (L-Kyn) and L-3-hydroxykynurenine (L-3OHKyn) into anthranilic acid (AA) and 3-hydroxyanthranilic acid (3-OHAA), respectively.</text>
</comment>
<dbReference type="PANTHER" id="PTHR14084:SF0">
    <property type="entry name" value="KYNURENINASE"/>
    <property type="match status" value="1"/>
</dbReference>
<sequence length="473" mass="53245">MATIAEPCCTNEAHPHKTLLAKAQEYGCSITDLQFATHMDENDALRRFRLEYFYPKMKEIPTVDTSLVDGESDSVYLCGNSLGLQPKGVAKYLNDELDKWAKTAVHGHFNGRIPWALADEVVHEQLSKMVGAKTEEVAAMNGLSVNLHLLLISFYRPTKDRYKILIEGKSFPSDHYAVESQIRLHGYDPKESMVLAEPREGEQTLRMEDLLDLIEKEGESIAVIVFCGVQYYTGQLFDMKAITEAGHKKGCYVGFDLAHAIGNVEISLHEWDVDFACWCSYKYLNAGAGGMAGAFIHEKHADNDFPKLIGWWGHEYKSRFQMSNELELSPGVAGYRISNPPPLLVCPLLASMDIFMQVPMSDLRAKSYLLTGYLELLIQTYYSKPSDPLDNKLDKPYVDIITPSDPKQRGCQLSLMFSVPILKVFEELEKRGVVCDKREPNVIRVAPTAMYNSFTDVHRFITFLGEALNAAKS</sequence>
<protein>
    <recommendedName>
        <fullName evidence="4 5">Kynureninase</fullName>
        <ecNumber evidence="4 5">3.7.1.3</ecNumber>
    </recommendedName>
    <alternativeName>
        <fullName evidence="4">L-kynurenine hydrolase</fullName>
    </alternativeName>
</protein>
<dbReference type="InterPro" id="IPR010111">
    <property type="entry name" value="Kynureninase"/>
</dbReference>
<evidence type="ECO:0000256" key="4">
    <source>
        <dbReference type="HAMAP-Rule" id="MF_03017"/>
    </source>
</evidence>
<dbReference type="PIRSF" id="PIRSF038800">
    <property type="entry name" value="KYNU"/>
    <property type="match status" value="1"/>
</dbReference>
<dbReference type="Gene3D" id="3.90.1150.10">
    <property type="entry name" value="Aspartate Aminotransferase, domain 1"/>
    <property type="match status" value="1"/>
</dbReference>
<evidence type="ECO:0000256" key="2">
    <source>
        <dbReference type="ARBA" id="ARBA00022801"/>
    </source>
</evidence>
<feature type="binding site" evidence="4">
    <location>
        <position position="256"/>
    </location>
    <ligand>
        <name>pyridoxal 5'-phosphate</name>
        <dbReference type="ChEBI" id="CHEBI:597326"/>
    </ligand>
</feature>
<accession>A0ABM0MZP7</accession>
<dbReference type="InterPro" id="IPR015421">
    <property type="entry name" value="PyrdxlP-dep_Trfase_major"/>
</dbReference>
<comment type="pathway">
    <text evidence="4 5">Amino-acid degradation; L-kynurenine degradation; L-alanine and anthranilate from L-kynurenine: step 1/1.</text>
</comment>
<comment type="pathway">
    <text evidence="4 5">Cofactor biosynthesis; NAD(+) biosynthesis; quinolinate from L-kynurenine: step 2/3.</text>
</comment>
<dbReference type="Pfam" id="PF22580">
    <property type="entry name" value="KYNU_C"/>
    <property type="match status" value="1"/>
</dbReference>
<dbReference type="SUPFAM" id="SSF53383">
    <property type="entry name" value="PLP-dependent transferases"/>
    <property type="match status" value="1"/>
</dbReference>
<feature type="binding site" evidence="4">
    <location>
        <position position="144"/>
    </location>
    <ligand>
        <name>pyridoxal 5'-phosphate</name>
        <dbReference type="ChEBI" id="CHEBI:597326"/>
    </ligand>
</feature>
<feature type="modified residue" description="N6-(pyridoxal phosphate)lysine" evidence="4">
    <location>
        <position position="282"/>
    </location>
</feature>
<evidence type="ECO:0000313" key="7">
    <source>
        <dbReference type="RefSeq" id="XP_006825488.1"/>
    </source>
</evidence>
<comment type="subcellular location">
    <subcellularLocation>
        <location evidence="4 5">Cytoplasm</location>
    </subcellularLocation>
</comment>
<dbReference type="HAMAP" id="MF_01970">
    <property type="entry name" value="Kynureninase"/>
    <property type="match status" value="1"/>
</dbReference>
<proteinExistence type="inferred from homology"/>
<dbReference type="NCBIfam" id="TIGR01814">
    <property type="entry name" value="kynureninase"/>
    <property type="match status" value="1"/>
</dbReference>
<dbReference type="InterPro" id="IPR015424">
    <property type="entry name" value="PyrdxlP-dep_Trfase"/>
</dbReference>
<dbReference type="PANTHER" id="PTHR14084">
    <property type="entry name" value="KYNURENINASE"/>
    <property type="match status" value="1"/>
</dbReference>
<dbReference type="InterPro" id="IPR015422">
    <property type="entry name" value="PyrdxlP-dep_Trfase_small"/>
</dbReference>
<evidence type="ECO:0000256" key="1">
    <source>
        <dbReference type="ARBA" id="ARBA00022642"/>
    </source>
</evidence>
<feature type="binding site" evidence="4">
    <location>
        <begin position="171"/>
        <end position="174"/>
    </location>
    <ligand>
        <name>pyridoxal 5'-phosphate</name>
        <dbReference type="ChEBI" id="CHEBI:597326"/>
    </ligand>
</feature>
<dbReference type="EC" id="3.7.1.3" evidence="4 5"/>
<dbReference type="RefSeq" id="XP_006825488.1">
    <property type="nucleotide sequence ID" value="XM_006825425.1"/>
</dbReference>
<keyword evidence="3 4" id="KW-0663">Pyridoxal phosphate</keyword>
<name>A0ABM0MZP7_SACKO</name>
<keyword evidence="2 4" id="KW-0378">Hydrolase</keyword>
<gene>
    <name evidence="7" type="primary">LOC100374505</name>
    <name evidence="4" type="synonym">KYNU</name>
</gene>
<keyword evidence="6" id="KW-1185">Reference proteome</keyword>
<dbReference type="Proteomes" id="UP000694865">
    <property type="component" value="Unplaced"/>
</dbReference>
<keyword evidence="1 4" id="KW-0662">Pyridine nucleotide biosynthesis</keyword>
<dbReference type="Gene3D" id="3.40.640.10">
    <property type="entry name" value="Type I PLP-dependent aspartate aminotransferase-like (Major domain)"/>
    <property type="match status" value="1"/>
</dbReference>
<feature type="binding site" evidence="4">
    <location>
        <position position="339"/>
    </location>
    <ligand>
        <name>pyridoxal 5'-phosphate</name>
        <dbReference type="ChEBI" id="CHEBI:597326"/>
    </ligand>
</feature>
<reference evidence="7" key="1">
    <citation type="submission" date="2025-08" db="UniProtKB">
        <authorList>
            <consortium name="RefSeq"/>
        </authorList>
    </citation>
    <scope>IDENTIFICATION</scope>
    <source>
        <tissue evidence="7">Testes</tissue>
    </source>
</reference>
<evidence type="ECO:0000256" key="3">
    <source>
        <dbReference type="ARBA" id="ARBA00022898"/>
    </source>
</evidence>
<comment type="caution">
    <text evidence="4">Lacks conserved residue(s) required for the propagation of feature annotation.</text>
</comment>
<evidence type="ECO:0000313" key="6">
    <source>
        <dbReference type="Proteomes" id="UP000694865"/>
    </source>
</evidence>
<feature type="binding site" evidence="4">
    <location>
        <position position="143"/>
    </location>
    <ligand>
        <name>pyridoxal 5'-phosphate</name>
        <dbReference type="ChEBI" id="CHEBI:597326"/>
    </ligand>
</feature>
<comment type="similarity">
    <text evidence="4 5">Belongs to the kynureninase family.</text>
</comment>
<comment type="catalytic activity">
    <reaction evidence="4 5">
        <text>L-kynurenine + H2O = anthranilate + L-alanine + H(+)</text>
        <dbReference type="Rhea" id="RHEA:16813"/>
        <dbReference type="ChEBI" id="CHEBI:15377"/>
        <dbReference type="ChEBI" id="CHEBI:15378"/>
        <dbReference type="ChEBI" id="CHEBI:16567"/>
        <dbReference type="ChEBI" id="CHEBI:57959"/>
        <dbReference type="ChEBI" id="CHEBI:57972"/>
        <dbReference type="EC" id="3.7.1.3"/>
    </reaction>
</comment>
<evidence type="ECO:0000256" key="5">
    <source>
        <dbReference type="PIRNR" id="PIRNR038800"/>
    </source>
</evidence>